<feature type="active site" description="Proton acceptor" evidence="5">
    <location>
        <position position="272"/>
    </location>
</feature>
<organism evidence="9 10">
    <name type="scientific">Clavibacter michiganensis</name>
    <dbReference type="NCBI Taxonomy" id="28447"/>
    <lineage>
        <taxon>Bacteria</taxon>
        <taxon>Bacillati</taxon>
        <taxon>Actinomycetota</taxon>
        <taxon>Actinomycetes</taxon>
        <taxon>Micrococcales</taxon>
        <taxon>Microbacteriaceae</taxon>
        <taxon>Clavibacter</taxon>
    </lineage>
</organism>
<evidence type="ECO:0000256" key="2">
    <source>
        <dbReference type="ARBA" id="ARBA00022723"/>
    </source>
</evidence>
<feature type="binding site" evidence="6">
    <location>
        <position position="272"/>
    </location>
    <ligand>
        <name>Mg(2+)</name>
        <dbReference type="ChEBI" id="CHEBI:18420"/>
        <label>1</label>
    </ligand>
</feature>
<feature type="active site" evidence="5">
    <location>
        <position position="130"/>
    </location>
</feature>
<dbReference type="NCBIfam" id="TIGR00633">
    <property type="entry name" value="xth"/>
    <property type="match status" value="1"/>
</dbReference>
<name>A0A251YRB7_9MICO</name>
<evidence type="ECO:0000256" key="3">
    <source>
        <dbReference type="ARBA" id="ARBA00022801"/>
    </source>
</evidence>
<dbReference type="GO" id="GO:0008311">
    <property type="term" value="F:double-stranded DNA 3'-5' DNA exonuclease activity"/>
    <property type="evidence" value="ECO:0007669"/>
    <property type="project" value="InterPro"/>
</dbReference>
<dbReference type="EMBL" id="MDJY01000021">
    <property type="protein sequence ID" value="OUE26791.1"/>
    <property type="molecule type" value="Genomic_DNA"/>
</dbReference>
<dbReference type="SUPFAM" id="SSF56219">
    <property type="entry name" value="DNase I-like"/>
    <property type="match status" value="1"/>
</dbReference>
<keyword evidence="6" id="KW-0464">Manganese</keyword>
<dbReference type="InterPro" id="IPR037493">
    <property type="entry name" value="ExoIII-like"/>
</dbReference>
<feature type="binding site" evidence="6">
    <location>
        <position position="175"/>
    </location>
    <ligand>
        <name>Mg(2+)</name>
        <dbReference type="ChEBI" id="CHEBI:18420"/>
        <label>1</label>
    </ligand>
</feature>
<dbReference type="PROSITE" id="PS51435">
    <property type="entry name" value="AP_NUCLEASE_F1_4"/>
    <property type="match status" value="1"/>
</dbReference>
<evidence type="ECO:0000259" key="8">
    <source>
        <dbReference type="Pfam" id="PF03372"/>
    </source>
</evidence>
<dbReference type="InterPro" id="IPR005135">
    <property type="entry name" value="Endo/exonuclease/phosphatase"/>
</dbReference>
<evidence type="ECO:0000256" key="1">
    <source>
        <dbReference type="ARBA" id="ARBA00007092"/>
    </source>
</evidence>
<keyword evidence="3" id="KW-0378">Hydrolase</keyword>
<feature type="domain" description="Endonuclease/exonuclease/phosphatase" evidence="8">
    <location>
        <begin position="19"/>
        <end position="272"/>
    </location>
</feature>
<accession>A0A251YRB7</accession>
<dbReference type="AlphaFoldDB" id="A0A251YRB7"/>
<protein>
    <submittedName>
        <fullName evidence="9">Exodeoxyribonuclease</fullName>
    </submittedName>
</protein>
<evidence type="ECO:0000256" key="7">
    <source>
        <dbReference type="PIRSR" id="PIRSR604808-3"/>
    </source>
</evidence>
<reference evidence="9 10" key="1">
    <citation type="submission" date="2016-08" db="EMBL/GenBank/DDBJ databases">
        <title>Genome sequence of Clavibacter michiganensis spp strain CFBP8017.</title>
        <authorList>
            <person name="Thapa S.P."/>
            <person name="Coaker G."/>
            <person name="Jacques M.-A."/>
        </authorList>
    </citation>
    <scope>NUCLEOTIDE SEQUENCE [LARGE SCALE GENOMIC DNA]</scope>
    <source>
        <strain evidence="9">CFBP8017</strain>
    </source>
</reference>
<evidence type="ECO:0000313" key="10">
    <source>
        <dbReference type="Proteomes" id="UP000195011"/>
    </source>
</evidence>
<comment type="caution">
    <text evidence="9">The sequence shown here is derived from an EMBL/GenBank/DDBJ whole genome shotgun (WGS) entry which is preliminary data.</text>
</comment>
<dbReference type="PANTHER" id="PTHR43250:SF2">
    <property type="entry name" value="EXODEOXYRIBONUCLEASE III"/>
    <property type="match status" value="1"/>
</dbReference>
<evidence type="ECO:0000313" key="9">
    <source>
        <dbReference type="EMBL" id="OUE26791.1"/>
    </source>
</evidence>
<dbReference type="InterPro" id="IPR036691">
    <property type="entry name" value="Endo/exonu/phosph_ase_sf"/>
</dbReference>
<feature type="binding site" evidence="6">
    <location>
        <position position="22"/>
    </location>
    <ligand>
        <name>Mg(2+)</name>
        <dbReference type="ChEBI" id="CHEBI:18420"/>
        <label>1</label>
    </ligand>
</feature>
<evidence type="ECO:0000256" key="6">
    <source>
        <dbReference type="PIRSR" id="PIRSR604808-2"/>
    </source>
</evidence>
<keyword evidence="4 6" id="KW-0460">Magnesium</keyword>
<proteinExistence type="inferred from homology"/>
<feature type="active site" description="Proton donor/acceptor" evidence="5">
    <location>
        <position position="173"/>
    </location>
</feature>
<dbReference type="InterPro" id="IPR004808">
    <property type="entry name" value="AP_endonuc_1"/>
</dbReference>
<dbReference type="CDD" id="cd09086">
    <property type="entry name" value="ExoIII-like_AP-endo"/>
    <property type="match status" value="1"/>
</dbReference>
<dbReference type="Gene3D" id="3.60.10.10">
    <property type="entry name" value="Endonuclease/exonuclease/phosphatase"/>
    <property type="match status" value="1"/>
</dbReference>
<feature type="site" description="Important for catalytic activity" evidence="7">
    <location>
        <position position="242"/>
    </location>
</feature>
<dbReference type="PANTHER" id="PTHR43250">
    <property type="entry name" value="EXODEOXYRIBONUCLEASE III"/>
    <property type="match status" value="1"/>
</dbReference>
<keyword evidence="2 6" id="KW-0479">Metal-binding</keyword>
<evidence type="ECO:0000256" key="4">
    <source>
        <dbReference type="ARBA" id="ARBA00022842"/>
    </source>
</evidence>
<feature type="binding site" evidence="6">
    <location>
        <position position="49"/>
    </location>
    <ligand>
        <name>Mg(2+)</name>
        <dbReference type="ChEBI" id="CHEBI:18420"/>
        <label>1</label>
    </ligand>
</feature>
<feature type="binding site" evidence="6">
    <location>
        <position position="173"/>
    </location>
    <ligand>
        <name>Mg(2+)</name>
        <dbReference type="ChEBI" id="CHEBI:18420"/>
        <label>1</label>
    </ligand>
</feature>
<feature type="binding site" evidence="6">
    <location>
        <position position="271"/>
    </location>
    <ligand>
        <name>Mg(2+)</name>
        <dbReference type="ChEBI" id="CHEBI:18420"/>
        <label>1</label>
    </ligand>
</feature>
<dbReference type="Pfam" id="PF03372">
    <property type="entry name" value="Exo_endo_phos"/>
    <property type="match status" value="1"/>
</dbReference>
<gene>
    <name evidence="9" type="primary">exoA_1</name>
    <name evidence="9" type="ORF">BFL36_03215</name>
</gene>
<feature type="site" description="Transition state stabilizer" evidence="7">
    <location>
        <position position="175"/>
    </location>
</feature>
<evidence type="ECO:0000256" key="5">
    <source>
        <dbReference type="PIRSR" id="PIRSR604808-1"/>
    </source>
</evidence>
<comment type="cofactor">
    <cofactor evidence="6">
        <name>Mg(2+)</name>
        <dbReference type="ChEBI" id="CHEBI:18420"/>
    </cofactor>
    <cofactor evidence="6">
        <name>Mn(2+)</name>
        <dbReference type="ChEBI" id="CHEBI:29035"/>
    </cofactor>
    <text evidence="6">Probably binds two magnesium or manganese ions per subunit.</text>
</comment>
<comment type="similarity">
    <text evidence="1">Belongs to the DNA repair enzymes AP/ExoA family.</text>
</comment>
<sequence>MLSAGPLPRSRYRGRMRVATWNVNSIRTRVGRVVDWLVREDVDVLAMQEIKCKPEQFPMQAFEEAGYEVAVHGLSQWNGVAIASRLPLEDVVTTFEGMPRFGKPDASGQPPLEARAMGATVAGVRLWSLYVPNGRGLDDPHYAYKLEWLEALAADTRAWLAADPETPLALMGDWNVAPLDTDVWDPALFEGKTHTSEPERAAFAAFLEAGLADVVRPSIPEGYTYWDYQQLRFPRDEGMRIDFILGSARFAELVDAPRIHRDERKGDGPSDHVPVAVDLDVETELDDDRPMIF</sequence>
<dbReference type="GO" id="GO:0046872">
    <property type="term" value="F:metal ion binding"/>
    <property type="evidence" value="ECO:0007669"/>
    <property type="project" value="UniProtKB-KW"/>
</dbReference>
<dbReference type="Proteomes" id="UP000195011">
    <property type="component" value="Unassembled WGS sequence"/>
</dbReference>
<dbReference type="GO" id="GO:0006281">
    <property type="term" value="P:DNA repair"/>
    <property type="evidence" value="ECO:0007669"/>
    <property type="project" value="InterPro"/>
</dbReference>
<feature type="site" description="Interaction with DNA substrate" evidence="7">
    <location>
        <position position="272"/>
    </location>
</feature>